<evidence type="ECO:0000313" key="9">
    <source>
        <dbReference type="EMBL" id="TXK06130.1"/>
    </source>
</evidence>
<dbReference type="Pfam" id="PF07690">
    <property type="entry name" value="MFS_1"/>
    <property type="match status" value="1"/>
</dbReference>
<feature type="transmembrane region" description="Helical" evidence="7">
    <location>
        <begin position="183"/>
        <end position="205"/>
    </location>
</feature>
<keyword evidence="3" id="KW-1003">Cell membrane</keyword>
<comment type="subcellular location">
    <subcellularLocation>
        <location evidence="1">Cell membrane</location>
        <topology evidence="1">Multi-pass membrane protein</topology>
    </subcellularLocation>
</comment>
<dbReference type="SUPFAM" id="SSF103473">
    <property type="entry name" value="MFS general substrate transporter"/>
    <property type="match status" value="1"/>
</dbReference>
<evidence type="ECO:0000313" key="10">
    <source>
        <dbReference type="Proteomes" id="UP000321196"/>
    </source>
</evidence>
<comment type="caution">
    <text evidence="9">The sequence shown here is derived from an EMBL/GenBank/DDBJ whole genome shotgun (WGS) entry which is preliminary data.</text>
</comment>
<feature type="transmembrane region" description="Helical" evidence="7">
    <location>
        <begin position="110"/>
        <end position="135"/>
    </location>
</feature>
<feature type="domain" description="Major facilitator superfamily (MFS) profile" evidence="8">
    <location>
        <begin position="231"/>
        <end position="481"/>
    </location>
</feature>
<dbReference type="GO" id="GO:0005886">
    <property type="term" value="C:plasma membrane"/>
    <property type="evidence" value="ECO:0007669"/>
    <property type="project" value="UniProtKB-SubCell"/>
</dbReference>
<accession>A0A5C8HPR5</accession>
<feature type="transmembrane region" description="Helical" evidence="7">
    <location>
        <begin position="366"/>
        <end position="385"/>
    </location>
</feature>
<dbReference type="PANTHER" id="PTHR43266:SF10">
    <property type="entry name" value="BACILYSIN EXPORTER BACE-RELATED"/>
    <property type="match status" value="1"/>
</dbReference>
<evidence type="ECO:0000256" key="2">
    <source>
        <dbReference type="ARBA" id="ARBA00022448"/>
    </source>
</evidence>
<feature type="transmembrane region" description="Helical" evidence="7">
    <location>
        <begin position="83"/>
        <end position="104"/>
    </location>
</feature>
<dbReference type="EMBL" id="VRSW01000001">
    <property type="protein sequence ID" value="TXK06130.1"/>
    <property type="molecule type" value="Genomic_DNA"/>
</dbReference>
<proteinExistence type="predicted"/>
<dbReference type="PROSITE" id="PS50850">
    <property type="entry name" value="MFS"/>
    <property type="match status" value="1"/>
</dbReference>
<feature type="transmembrane region" description="Helical" evidence="7">
    <location>
        <begin position="156"/>
        <end position="177"/>
    </location>
</feature>
<dbReference type="PANTHER" id="PTHR43266">
    <property type="entry name" value="MACROLIDE-EFFLUX PROTEIN"/>
    <property type="match status" value="1"/>
</dbReference>
<evidence type="ECO:0000256" key="1">
    <source>
        <dbReference type="ARBA" id="ARBA00004651"/>
    </source>
</evidence>
<feature type="transmembrane region" description="Helical" evidence="7">
    <location>
        <begin position="331"/>
        <end position="354"/>
    </location>
</feature>
<dbReference type="InterPro" id="IPR036259">
    <property type="entry name" value="MFS_trans_sf"/>
</dbReference>
<feature type="transmembrane region" description="Helical" evidence="7">
    <location>
        <begin position="20"/>
        <end position="44"/>
    </location>
</feature>
<feature type="transmembrane region" description="Helical" evidence="7">
    <location>
        <begin position="236"/>
        <end position="255"/>
    </location>
</feature>
<feature type="transmembrane region" description="Helical" evidence="7">
    <location>
        <begin position="306"/>
        <end position="325"/>
    </location>
</feature>
<dbReference type="OrthoDB" id="69054at2"/>
<name>A0A5C8HPR5_9MICO</name>
<organism evidence="9 10">
    <name type="scientific">Microbacterium mitrae</name>
    <dbReference type="NCBI Taxonomy" id="664640"/>
    <lineage>
        <taxon>Bacteria</taxon>
        <taxon>Bacillati</taxon>
        <taxon>Actinomycetota</taxon>
        <taxon>Actinomycetes</taxon>
        <taxon>Micrococcales</taxon>
        <taxon>Microbacteriaceae</taxon>
        <taxon>Microbacterium</taxon>
    </lineage>
</organism>
<feature type="transmembrane region" description="Helical" evidence="7">
    <location>
        <begin position="275"/>
        <end position="299"/>
    </location>
</feature>
<evidence type="ECO:0000259" key="8">
    <source>
        <dbReference type="PROSITE" id="PS50850"/>
    </source>
</evidence>
<evidence type="ECO:0000256" key="6">
    <source>
        <dbReference type="ARBA" id="ARBA00023136"/>
    </source>
</evidence>
<dbReference type="AlphaFoldDB" id="A0A5C8HPR5"/>
<sequence>MIMDATPTAQPPSRWLGSVVTFMSGQTVSLFGSMLVQYAVFWYLTLEFKSGWIMTLAAVFGFLPQAIVSVFGGVWADRHNRKYLIIMADASIAITTLALAIQLMTGEAPLWAIFLTLAIRSAGAGVQTPAVSAMIPQITPPAHLIRVNGILQSINSAMALLVPAAAGALFAVAAQAAGSSTAALVPIFFIDVVTAAIGIGLIAFVKVGKVERTGDVETGYFTDLVDGVKYVATHSFLRWLLVLFAIVFILTVAPSNLTPLMLVRTFGTGNESLDIANLTILEIAFSVGMMLGGVLIATVFAKVNRIAAIVVSSFVFGALSIGLGLSPNTIVFFAFMFLVGLAVPFFSTASMTLIQETVEPERQGRVFGFVSIVMAVAMPFGMVILGPLADVIPIETLLIAAGVLTFVVVGIAILSPAGRRATAAAKAMTGGGTMGTAASAQEDTSTGLFDASSIQNATASGSSGAAAATLADSVAEMREEQ</sequence>
<evidence type="ECO:0000256" key="5">
    <source>
        <dbReference type="ARBA" id="ARBA00022989"/>
    </source>
</evidence>
<gene>
    <name evidence="9" type="ORF">FVP60_03965</name>
</gene>
<keyword evidence="4 7" id="KW-0812">Transmembrane</keyword>
<evidence type="ECO:0000256" key="3">
    <source>
        <dbReference type="ARBA" id="ARBA00022475"/>
    </source>
</evidence>
<keyword evidence="5 7" id="KW-1133">Transmembrane helix</keyword>
<dbReference type="GO" id="GO:0022857">
    <property type="term" value="F:transmembrane transporter activity"/>
    <property type="evidence" value="ECO:0007669"/>
    <property type="project" value="InterPro"/>
</dbReference>
<keyword evidence="6 7" id="KW-0472">Membrane</keyword>
<protein>
    <submittedName>
        <fullName evidence="9">MFS transporter</fullName>
    </submittedName>
</protein>
<keyword evidence="2" id="KW-0813">Transport</keyword>
<evidence type="ECO:0000256" key="7">
    <source>
        <dbReference type="SAM" id="Phobius"/>
    </source>
</evidence>
<dbReference type="Proteomes" id="UP000321196">
    <property type="component" value="Unassembled WGS sequence"/>
</dbReference>
<keyword evidence="10" id="KW-1185">Reference proteome</keyword>
<evidence type="ECO:0000256" key="4">
    <source>
        <dbReference type="ARBA" id="ARBA00022692"/>
    </source>
</evidence>
<reference evidence="9 10" key="1">
    <citation type="submission" date="2019-08" db="EMBL/GenBank/DDBJ databases">
        <authorList>
            <person name="Dong K."/>
        </authorList>
    </citation>
    <scope>NUCLEOTIDE SEQUENCE [LARGE SCALE GENOMIC DNA]</scope>
    <source>
        <strain evidence="9 10">M4-8</strain>
    </source>
</reference>
<feature type="transmembrane region" description="Helical" evidence="7">
    <location>
        <begin position="50"/>
        <end position="76"/>
    </location>
</feature>
<feature type="transmembrane region" description="Helical" evidence="7">
    <location>
        <begin position="397"/>
        <end position="418"/>
    </location>
</feature>
<dbReference type="InterPro" id="IPR020846">
    <property type="entry name" value="MFS_dom"/>
</dbReference>
<dbReference type="CDD" id="cd06173">
    <property type="entry name" value="MFS_MefA_like"/>
    <property type="match status" value="1"/>
</dbReference>
<dbReference type="Gene3D" id="1.20.1250.20">
    <property type="entry name" value="MFS general substrate transporter like domains"/>
    <property type="match status" value="1"/>
</dbReference>
<dbReference type="InterPro" id="IPR011701">
    <property type="entry name" value="MFS"/>
</dbReference>